<reference evidence="2 3" key="1">
    <citation type="submission" date="2019-11" db="EMBL/GenBank/DDBJ databases">
        <title>Using colonization assays and comparative genomics to discover symbiosis behaviors and factors in Vibrio fischeri.</title>
        <authorList>
            <person name="Bongrand C."/>
            <person name="Moriano-Gutierrez S."/>
            <person name="Arevalo P."/>
            <person name="Mcfall-Ngai M."/>
            <person name="Visick K."/>
            <person name="Polz M.F."/>
            <person name="Ruby E.G."/>
        </authorList>
    </citation>
    <scope>NUCLEOTIDE SEQUENCE [LARGE SCALE GENOMIC DNA]</scope>
    <source>
        <strain evidence="3">emors.4.1</strain>
    </source>
</reference>
<dbReference type="AlphaFoldDB" id="A0A844P5F5"/>
<evidence type="ECO:0000313" key="2">
    <source>
        <dbReference type="EMBL" id="MUK51212.1"/>
    </source>
</evidence>
<dbReference type="RefSeq" id="WP_155656648.1">
    <property type="nucleotide sequence ID" value="NZ_WOBN01000039.1"/>
</dbReference>
<evidence type="ECO:0000256" key="1">
    <source>
        <dbReference type="SAM" id="Phobius"/>
    </source>
</evidence>
<feature type="transmembrane region" description="Helical" evidence="1">
    <location>
        <begin position="6"/>
        <end position="30"/>
    </location>
</feature>
<comment type="caution">
    <text evidence="2">The sequence shown here is derived from an EMBL/GenBank/DDBJ whole genome shotgun (WGS) entry which is preliminary data.</text>
</comment>
<dbReference type="EMBL" id="WOBN01000039">
    <property type="protein sequence ID" value="MUK51212.1"/>
    <property type="molecule type" value="Genomic_DNA"/>
</dbReference>
<name>A0A844P5F5_ALIFS</name>
<keyword evidence="1" id="KW-0472">Membrane</keyword>
<organism evidence="2 3">
    <name type="scientific">Aliivibrio fischeri</name>
    <name type="common">Vibrio fischeri</name>
    <dbReference type="NCBI Taxonomy" id="668"/>
    <lineage>
        <taxon>Bacteria</taxon>
        <taxon>Pseudomonadati</taxon>
        <taxon>Pseudomonadota</taxon>
        <taxon>Gammaproteobacteria</taxon>
        <taxon>Vibrionales</taxon>
        <taxon>Vibrionaceae</taxon>
        <taxon>Aliivibrio</taxon>
    </lineage>
</organism>
<keyword evidence="1" id="KW-0812">Transmembrane</keyword>
<sequence length="82" mass="9455">MLNERISKFLFILGMAGWVVSLVLIFKLNIANEVEDLKKHIQVKTAENAFNIVSQALQDKKTDEEIIKQMEIWFSTGWTAQT</sequence>
<gene>
    <name evidence="2" type="ORF">GNP88_19010</name>
</gene>
<dbReference type="Proteomes" id="UP000448038">
    <property type="component" value="Unassembled WGS sequence"/>
</dbReference>
<accession>A0A844P5F5</accession>
<protein>
    <submittedName>
        <fullName evidence="2">Uncharacterized protein</fullName>
    </submittedName>
</protein>
<keyword evidence="1" id="KW-1133">Transmembrane helix</keyword>
<proteinExistence type="predicted"/>
<feature type="non-terminal residue" evidence="2">
    <location>
        <position position="82"/>
    </location>
</feature>
<evidence type="ECO:0000313" key="3">
    <source>
        <dbReference type="Proteomes" id="UP000448038"/>
    </source>
</evidence>